<evidence type="ECO:0000256" key="1">
    <source>
        <dbReference type="ARBA" id="ARBA00010923"/>
    </source>
</evidence>
<dbReference type="GO" id="GO:0009307">
    <property type="term" value="P:DNA restriction-modification system"/>
    <property type="evidence" value="ECO:0007669"/>
    <property type="project" value="UniProtKB-KW"/>
</dbReference>
<keyword evidence="2" id="KW-0680">Restriction system</keyword>
<dbReference type="RefSeq" id="WP_091916110.1">
    <property type="nucleotide sequence ID" value="NZ_FOIQ01000004.1"/>
</dbReference>
<dbReference type="PANTHER" id="PTHR30408:SF12">
    <property type="entry name" value="TYPE I RESTRICTION ENZYME MJAVIII SPECIFICITY SUBUNIT"/>
    <property type="match status" value="1"/>
</dbReference>
<protein>
    <submittedName>
        <fullName evidence="5">Type I restriction enzyme, S subunit</fullName>
    </submittedName>
</protein>
<dbReference type="PANTHER" id="PTHR30408">
    <property type="entry name" value="TYPE-1 RESTRICTION ENZYME ECOKI SPECIFICITY PROTEIN"/>
    <property type="match status" value="1"/>
</dbReference>
<evidence type="ECO:0000256" key="2">
    <source>
        <dbReference type="ARBA" id="ARBA00022747"/>
    </source>
</evidence>
<dbReference type="InterPro" id="IPR052021">
    <property type="entry name" value="Type-I_RS_S_subunit"/>
</dbReference>
<dbReference type="EMBL" id="FOIQ01000004">
    <property type="protein sequence ID" value="SEW15726.1"/>
    <property type="molecule type" value="Genomic_DNA"/>
</dbReference>
<dbReference type="InterPro" id="IPR044946">
    <property type="entry name" value="Restrct_endonuc_typeI_TRD_sf"/>
</dbReference>
<gene>
    <name evidence="5" type="ORF">SAMN04487850_1884</name>
</gene>
<dbReference type="GO" id="GO:0003677">
    <property type="term" value="F:DNA binding"/>
    <property type="evidence" value="ECO:0007669"/>
    <property type="project" value="UniProtKB-KW"/>
</dbReference>
<name>A0A1I0PMY9_9BACT</name>
<dbReference type="SUPFAM" id="SSF116734">
    <property type="entry name" value="DNA methylase specificity domain"/>
    <property type="match status" value="2"/>
</dbReference>
<dbReference type="Gene3D" id="3.90.220.20">
    <property type="entry name" value="DNA methylase specificity domains"/>
    <property type="match status" value="1"/>
</dbReference>
<feature type="domain" description="Type I restriction modification DNA specificity" evidence="4">
    <location>
        <begin position="269"/>
        <end position="398"/>
    </location>
</feature>
<evidence type="ECO:0000313" key="6">
    <source>
        <dbReference type="Proteomes" id="UP000199373"/>
    </source>
</evidence>
<sequence>MSWEMKHSGIEWIGEIPKEWKYSFLKYIYIFEKGKNAQQYTKDYIGIHPGVFPVYSGQTENEGVMGCIDTFDYDIDECLFTTTVGAKVMTPKILRGRFSLSQNCLIMKKKKLDINNTFFYFLLISLFDYQKSLIPSHMQPSLRIEDLNTYSFYLPSPSEQQKIANYLDKVCGEVDEMIALQEQMIEELKAYKQSVITEAVTKGLNPDVPMKDSGIDWIGEVPEHWNLHQFRRIFVIKKIIAGTLGYDVLSVTQNGIKVKDLTKNEGQIAQDYSKYQLVDVHDYVMNHMDLLTGYVDCSKQVGVTSPDYRVFRAIDKTQISLSYYLKIFQTCYKEKIFYHLGQGVSGMGRWRLPADQLKLFYLPMPPLSEQQSIASYLDTKCAEIDALIAIKQAKIEELKDYKKSVIYEYVTGKKEVI</sequence>
<comment type="similarity">
    <text evidence="1">Belongs to the type-I restriction system S methylase family.</text>
</comment>
<dbReference type="Pfam" id="PF01420">
    <property type="entry name" value="Methylase_S"/>
    <property type="match status" value="2"/>
</dbReference>
<evidence type="ECO:0000259" key="4">
    <source>
        <dbReference type="Pfam" id="PF01420"/>
    </source>
</evidence>
<proteinExistence type="inferred from homology"/>
<dbReference type="Gene3D" id="1.10.287.1120">
    <property type="entry name" value="Bipartite methylase S protein"/>
    <property type="match status" value="2"/>
</dbReference>
<keyword evidence="6" id="KW-1185">Reference proteome</keyword>
<dbReference type="AlphaFoldDB" id="A0A1I0PMY9"/>
<keyword evidence="3" id="KW-0238">DNA-binding</keyword>
<organism evidence="5 6">
    <name type="scientific">Prevotella aff. ruminicola Tc2-24</name>
    <dbReference type="NCBI Taxonomy" id="81582"/>
    <lineage>
        <taxon>Bacteria</taxon>
        <taxon>Pseudomonadati</taxon>
        <taxon>Bacteroidota</taxon>
        <taxon>Bacteroidia</taxon>
        <taxon>Bacteroidales</taxon>
        <taxon>Prevotellaceae</taxon>
        <taxon>Prevotella</taxon>
    </lineage>
</organism>
<accession>A0A1I0PMY9</accession>
<evidence type="ECO:0000256" key="3">
    <source>
        <dbReference type="ARBA" id="ARBA00023125"/>
    </source>
</evidence>
<reference evidence="5 6" key="1">
    <citation type="submission" date="2016-10" db="EMBL/GenBank/DDBJ databases">
        <authorList>
            <person name="de Groot N.N."/>
        </authorList>
    </citation>
    <scope>NUCLEOTIDE SEQUENCE [LARGE SCALE GENOMIC DNA]</scope>
    <source>
        <strain evidence="5 6">TC2-24</strain>
    </source>
</reference>
<dbReference type="Proteomes" id="UP000199373">
    <property type="component" value="Unassembled WGS sequence"/>
</dbReference>
<evidence type="ECO:0000313" key="5">
    <source>
        <dbReference type="EMBL" id="SEW15726.1"/>
    </source>
</evidence>
<dbReference type="CDD" id="cd17255">
    <property type="entry name" value="RMtype1_S_Fco49512ORF2615P-TRD2-CR2_like"/>
    <property type="match status" value="1"/>
</dbReference>
<dbReference type="InterPro" id="IPR000055">
    <property type="entry name" value="Restrct_endonuc_typeI_TRD"/>
</dbReference>
<feature type="domain" description="Type I restriction modification DNA specificity" evidence="4">
    <location>
        <begin position="17"/>
        <end position="189"/>
    </location>
</feature>